<keyword evidence="5" id="KW-0677">Repeat</keyword>
<comment type="caution">
    <text evidence="14">The sequence shown here is derived from an EMBL/GenBank/DDBJ whole genome shotgun (WGS) entry which is preliminary data.</text>
</comment>
<evidence type="ECO:0000313" key="15">
    <source>
        <dbReference type="Proteomes" id="UP000248021"/>
    </source>
</evidence>
<evidence type="ECO:0000259" key="13">
    <source>
        <dbReference type="PROSITE" id="PS51846"/>
    </source>
</evidence>
<evidence type="ECO:0000256" key="4">
    <source>
        <dbReference type="ARBA" id="ARBA00022692"/>
    </source>
</evidence>
<feature type="domain" description="CBS" evidence="12">
    <location>
        <begin position="217"/>
        <end position="275"/>
    </location>
</feature>
<evidence type="ECO:0000256" key="2">
    <source>
        <dbReference type="ARBA" id="ARBA00006446"/>
    </source>
</evidence>
<dbReference type="CDD" id="cd04590">
    <property type="entry name" value="CBS_pair_CorC_HlyC_assoc"/>
    <property type="match status" value="1"/>
</dbReference>
<evidence type="ECO:0000259" key="12">
    <source>
        <dbReference type="PROSITE" id="PS51371"/>
    </source>
</evidence>
<dbReference type="InterPro" id="IPR044751">
    <property type="entry name" value="Ion_transp-like_CBS"/>
</dbReference>
<name>A0A2V3U079_9HYPH</name>
<comment type="similarity">
    <text evidence="2">Belongs to the UPF0053 family. Hemolysin C subfamily.</text>
</comment>
<dbReference type="GO" id="GO:0005886">
    <property type="term" value="C:plasma membrane"/>
    <property type="evidence" value="ECO:0007669"/>
    <property type="project" value="UniProtKB-SubCell"/>
</dbReference>
<proteinExistence type="inferred from homology"/>
<dbReference type="SUPFAM" id="SSF54631">
    <property type="entry name" value="CBS-domain pair"/>
    <property type="match status" value="1"/>
</dbReference>
<feature type="transmembrane region" description="Helical" evidence="11">
    <location>
        <begin position="57"/>
        <end position="81"/>
    </location>
</feature>
<dbReference type="InterPro" id="IPR036318">
    <property type="entry name" value="FAD-bd_PCMH-like_sf"/>
</dbReference>
<dbReference type="SUPFAM" id="SSF56176">
    <property type="entry name" value="FAD-binding/transporter-associated domain-like"/>
    <property type="match status" value="1"/>
</dbReference>
<keyword evidence="7 9" id="KW-0129">CBS domain</keyword>
<dbReference type="Pfam" id="PF03471">
    <property type="entry name" value="CorC_HlyC"/>
    <property type="match status" value="1"/>
</dbReference>
<evidence type="ECO:0000313" key="14">
    <source>
        <dbReference type="EMBL" id="PXW55705.1"/>
    </source>
</evidence>
<dbReference type="InterPro" id="IPR000644">
    <property type="entry name" value="CBS_dom"/>
</dbReference>
<evidence type="ECO:0000256" key="3">
    <source>
        <dbReference type="ARBA" id="ARBA00022475"/>
    </source>
</evidence>
<dbReference type="Proteomes" id="UP000248021">
    <property type="component" value="Unassembled WGS sequence"/>
</dbReference>
<dbReference type="EMBL" id="QJJK01000009">
    <property type="protein sequence ID" value="PXW55705.1"/>
    <property type="molecule type" value="Genomic_DNA"/>
</dbReference>
<feature type="transmembrane region" description="Helical" evidence="11">
    <location>
        <begin position="133"/>
        <end position="156"/>
    </location>
</feature>
<accession>A0A2V3U079</accession>
<feature type="domain" description="CNNM transmembrane" evidence="13">
    <location>
        <begin position="1"/>
        <end position="198"/>
    </location>
</feature>
<dbReference type="Gene3D" id="3.30.465.10">
    <property type="match status" value="1"/>
</dbReference>
<evidence type="ECO:0000256" key="5">
    <source>
        <dbReference type="ARBA" id="ARBA00022737"/>
    </source>
</evidence>
<dbReference type="InterPro" id="IPR016169">
    <property type="entry name" value="FAD-bd_PCMH_sub2"/>
</dbReference>
<dbReference type="GO" id="GO:0050660">
    <property type="term" value="F:flavin adenine dinucleotide binding"/>
    <property type="evidence" value="ECO:0007669"/>
    <property type="project" value="InterPro"/>
</dbReference>
<evidence type="ECO:0000256" key="1">
    <source>
        <dbReference type="ARBA" id="ARBA00004651"/>
    </source>
</evidence>
<dbReference type="PANTHER" id="PTHR43099:SF5">
    <property type="entry name" value="HLYC_CORC FAMILY TRANSPORTER"/>
    <property type="match status" value="1"/>
</dbReference>
<gene>
    <name evidence="14" type="ORF">C7450_109113</name>
</gene>
<sequence length="432" mass="46552">MTFELLVVAVLIVLNGVLAMSELAVVSSRIPRLKALAASGRKGASAALKLASDPGRFLSTVQIGISLIGVLAGAFSGATLATRLTAVFEDQGLSTRLADPLAFGLVVGAITYLSLIIGELVPKQLALRNPEAMASTIAPAMVLLSRLCAPLVYILYISQNAMLRLLGARGERSSNVTDEEIRTLVAEAETAGVLDPEERRMIAGVMRLADRSIAAIMTPRPDVDWVDLTDDEETIRRTVLDSRRSRLPAMDEEGVPVGVIQAKDMLNVLLSGEPLKVRELVREAPVVIDTFGALAALDRLRTSQVPMALVHDEYGNFEGIVTPADLLSGIAGAFHQGEDDDEGPGIVERDDGSFLIGGSVPADELADLLNLHLDADRDYHTVAGFVLWVLKSLPQVGEAFEWQGWRFEIVDLDGARIDKVLVSRAPLTHRRR</sequence>
<evidence type="ECO:0000256" key="10">
    <source>
        <dbReference type="PROSITE-ProRule" id="PRU01193"/>
    </source>
</evidence>
<dbReference type="Pfam" id="PF01595">
    <property type="entry name" value="CNNM"/>
    <property type="match status" value="1"/>
</dbReference>
<reference evidence="14 15" key="1">
    <citation type="submission" date="2018-05" db="EMBL/GenBank/DDBJ databases">
        <title>Genomic Encyclopedia of Type Strains, Phase IV (KMG-IV): sequencing the most valuable type-strain genomes for metagenomic binning, comparative biology and taxonomic classification.</title>
        <authorList>
            <person name="Goeker M."/>
        </authorList>
    </citation>
    <scope>NUCLEOTIDE SEQUENCE [LARGE SCALE GENOMIC DNA]</scope>
    <source>
        <strain evidence="14 15">DSM 6462</strain>
    </source>
</reference>
<dbReference type="PROSITE" id="PS51846">
    <property type="entry name" value="CNNM"/>
    <property type="match status" value="1"/>
</dbReference>
<evidence type="ECO:0000256" key="7">
    <source>
        <dbReference type="ARBA" id="ARBA00023122"/>
    </source>
</evidence>
<comment type="subcellular location">
    <subcellularLocation>
        <location evidence="1">Cell membrane</location>
        <topology evidence="1">Multi-pass membrane protein</topology>
    </subcellularLocation>
</comment>
<evidence type="ECO:0000256" key="8">
    <source>
        <dbReference type="ARBA" id="ARBA00023136"/>
    </source>
</evidence>
<protein>
    <submittedName>
        <fullName evidence="14">Putative hemolysin</fullName>
    </submittedName>
</protein>
<dbReference type="PROSITE" id="PS51371">
    <property type="entry name" value="CBS"/>
    <property type="match status" value="1"/>
</dbReference>
<evidence type="ECO:0000256" key="9">
    <source>
        <dbReference type="PROSITE-ProRule" id="PRU00703"/>
    </source>
</evidence>
<keyword evidence="4 10" id="KW-0812">Transmembrane</keyword>
<keyword evidence="3" id="KW-1003">Cell membrane</keyword>
<dbReference type="InterPro" id="IPR046342">
    <property type="entry name" value="CBS_dom_sf"/>
</dbReference>
<keyword evidence="8 10" id="KW-0472">Membrane</keyword>
<dbReference type="Gene3D" id="3.10.580.10">
    <property type="entry name" value="CBS-domain"/>
    <property type="match status" value="1"/>
</dbReference>
<keyword evidence="6 10" id="KW-1133">Transmembrane helix</keyword>
<feature type="transmembrane region" description="Helical" evidence="11">
    <location>
        <begin position="101"/>
        <end position="121"/>
    </location>
</feature>
<dbReference type="InterPro" id="IPR002550">
    <property type="entry name" value="CNNM"/>
</dbReference>
<evidence type="ECO:0000256" key="6">
    <source>
        <dbReference type="ARBA" id="ARBA00022989"/>
    </source>
</evidence>
<feature type="transmembrane region" description="Helical" evidence="11">
    <location>
        <begin position="6"/>
        <end position="26"/>
    </location>
</feature>
<evidence type="ECO:0000256" key="11">
    <source>
        <dbReference type="SAM" id="Phobius"/>
    </source>
</evidence>
<dbReference type="PANTHER" id="PTHR43099">
    <property type="entry name" value="UPF0053 PROTEIN YRKA"/>
    <property type="match status" value="1"/>
</dbReference>
<dbReference type="InterPro" id="IPR005170">
    <property type="entry name" value="Transptr-assoc_dom"/>
</dbReference>
<organism evidence="14 15">
    <name type="scientific">Chelatococcus asaccharovorans</name>
    <dbReference type="NCBI Taxonomy" id="28210"/>
    <lineage>
        <taxon>Bacteria</taxon>
        <taxon>Pseudomonadati</taxon>
        <taxon>Pseudomonadota</taxon>
        <taxon>Alphaproteobacteria</taxon>
        <taxon>Hyphomicrobiales</taxon>
        <taxon>Chelatococcaceae</taxon>
        <taxon>Chelatococcus</taxon>
    </lineage>
</organism>
<dbReference type="AlphaFoldDB" id="A0A2V3U079"/>
<dbReference type="SMART" id="SM01091">
    <property type="entry name" value="CorC_HlyC"/>
    <property type="match status" value="1"/>
</dbReference>
<dbReference type="InterPro" id="IPR051676">
    <property type="entry name" value="UPF0053_domain"/>
</dbReference>
<dbReference type="Pfam" id="PF00571">
    <property type="entry name" value="CBS"/>
    <property type="match status" value="1"/>
</dbReference>
<keyword evidence="15" id="KW-1185">Reference proteome</keyword>